<accession>A0A7Z9C449</accession>
<name>A0A7Z9C449_9CYAN</name>
<sequence>MTQTFPKFTIKPGYRSQSEDTTPEVDLLGFWLLKQRTPEERLLMGFSMNQNARHFAINCFHQRFPHLSDAQFVRKLAEAWLAEDCPENYIPTGDKMSWIQDSIALAEILHPIFELLNIPYYITGGVAAIAYGEVRTTRDLDIVILIQLQDLGQFILELEGAGFYVSGVDDVVSGQMKTLQITHIPTISRADLMMAEDSELEKIRFQRRQQYHIPTGTKVNLASAEDMIISKLQWGKQTQSQKQWRDVLGILKVQGECLDFPYLKHWAEYLDLVEGLNQALIEAGIEVK</sequence>
<dbReference type="RefSeq" id="WP_083626753.1">
    <property type="nucleotide sequence ID" value="NZ_LR734885.1"/>
</dbReference>
<dbReference type="SUPFAM" id="SSF81301">
    <property type="entry name" value="Nucleotidyltransferase"/>
    <property type="match status" value="1"/>
</dbReference>
<keyword evidence="2" id="KW-1185">Reference proteome</keyword>
<dbReference type="AlphaFoldDB" id="A0A7Z9C449"/>
<dbReference type="Gene3D" id="3.30.460.40">
    <property type="match status" value="1"/>
</dbReference>
<dbReference type="Proteomes" id="UP000184550">
    <property type="component" value="Unassembled WGS sequence"/>
</dbReference>
<reference evidence="1" key="1">
    <citation type="submission" date="2019-10" db="EMBL/GenBank/DDBJ databases">
        <authorList>
            <consortium name="Genoscope - CEA"/>
            <person name="William W."/>
        </authorList>
    </citation>
    <scope>NUCLEOTIDE SEQUENCE [LARGE SCALE GENOMIC DNA]</scope>
    <source>
        <strain evidence="1">BBR_PRJEB10992</strain>
    </source>
</reference>
<dbReference type="OrthoDB" id="482054at2"/>
<gene>
    <name evidence="1" type="ORF">PL8927_860055</name>
</gene>
<evidence type="ECO:0000313" key="2">
    <source>
        <dbReference type="Proteomes" id="UP000184550"/>
    </source>
</evidence>
<dbReference type="EMBL" id="CZCU02000164">
    <property type="protein sequence ID" value="VXD25389.1"/>
    <property type="molecule type" value="Genomic_DNA"/>
</dbReference>
<dbReference type="InterPro" id="IPR043519">
    <property type="entry name" value="NT_sf"/>
</dbReference>
<evidence type="ECO:0000313" key="1">
    <source>
        <dbReference type="EMBL" id="VXD25389.1"/>
    </source>
</evidence>
<protein>
    <submittedName>
        <fullName evidence="1">Uncharacterized protein</fullName>
    </submittedName>
</protein>
<organism evidence="1 2">
    <name type="scientific">Planktothrix serta PCC 8927</name>
    <dbReference type="NCBI Taxonomy" id="671068"/>
    <lineage>
        <taxon>Bacteria</taxon>
        <taxon>Bacillati</taxon>
        <taxon>Cyanobacteriota</taxon>
        <taxon>Cyanophyceae</taxon>
        <taxon>Oscillatoriophycideae</taxon>
        <taxon>Oscillatoriales</taxon>
        <taxon>Microcoleaceae</taxon>
        <taxon>Planktothrix</taxon>
    </lineage>
</organism>
<proteinExistence type="predicted"/>
<comment type="caution">
    <text evidence="1">The sequence shown here is derived from an EMBL/GenBank/DDBJ whole genome shotgun (WGS) entry which is preliminary data.</text>
</comment>